<sequence>MKARFYLFPFLFLLFAVVVAERVSYDGYKAFRITAGENIEQIRDQLSTFDFVSLGCEEGHSDHLDIAIPPRNISEFEALGLQATVISDDLGADFAIEGAFEPYIRKKGISLKSGELMIPLPDLSWFNTYHNYSEHLGFFEDLNAAFPTNSEIFVAGKSYQGRDIYGIHFWGKGDKGKKPAIYFHATVHAREWIAAPVQEYLAWQLISGYLSDYEIRELVDKYDFYMIPFVNPDGFVYTQSKDRLWRKNRQPRKGTTCVGTDGNRNWPYKWEVEGGSSTEPCSEIYRGKAPGDTPEISAIVDFTKNLTQSSDIKLFIDFHSYGQYILLPYGYDCDAVASNNQTQMKLAGEMAHQIFKMNGTHYTYGPSCSTLYPSTGTSPDYMAGKAGAEFAWTIELRPGWNGFRGFVLPPQEILSTAQEVWEGIKYVLETM</sequence>
<keyword evidence="5" id="KW-0964">Secreted</keyword>
<evidence type="ECO:0000256" key="10">
    <source>
        <dbReference type="ARBA" id="ARBA00022833"/>
    </source>
</evidence>
<evidence type="ECO:0000256" key="9">
    <source>
        <dbReference type="ARBA" id="ARBA00022801"/>
    </source>
</evidence>
<comment type="caution">
    <text evidence="17">The sequence shown here is derived from an EMBL/GenBank/DDBJ whole genome shotgun (WGS) entry which is preliminary data.</text>
</comment>
<dbReference type="GO" id="GO:0004181">
    <property type="term" value="F:metallocarboxypeptidase activity"/>
    <property type="evidence" value="ECO:0007669"/>
    <property type="project" value="InterPro"/>
</dbReference>
<evidence type="ECO:0000259" key="16">
    <source>
        <dbReference type="PROSITE" id="PS52035"/>
    </source>
</evidence>
<protein>
    <recommendedName>
        <fullName evidence="16">Peptidase M14 domain-containing protein</fullName>
    </recommendedName>
</protein>
<gene>
    <name evidence="17" type="ORF">CEP54_009232</name>
</gene>
<dbReference type="GO" id="GO:0005576">
    <property type="term" value="C:extracellular region"/>
    <property type="evidence" value="ECO:0007669"/>
    <property type="project" value="UniProtKB-SubCell"/>
</dbReference>
<dbReference type="InterPro" id="IPR000834">
    <property type="entry name" value="Peptidase_M14"/>
</dbReference>
<accession>A0A428PRL4</accession>
<evidence type="ECO:0000256" key="11">
    <source>
        <dbReference type="ARBA" id="ARBA00023026"/>
    </source>
</evidence>
<organism evidence="17 18">
    <name type="scientific">Fusarium duplospermum</name>
    <dbReference type="NCBI Taxonomy" id="1325734"/>
    <lineage>
        <taxon>Eukaryota</taxon>
        <taxon>Fungi</taxon>
        <taxon>Dikarya</taxon>
        <taxon>Ascomycota</taxon>
        <taxon>Pezizomycotina</taxon>
        <taxon>Sordariomycetes</taxon>
        <taxon>Hypocreomycetidae</taxon>
        <taxon>Hypocreales</taxon>
        <taxon>Nectriaceae</taxon>
        <taxon>Fusarium</taxon>
        <taxon>Fusarium solani species complex</taxon>
    </lineage>
</organism>
<dbReference type="Proteomes" id="UP000288168">
    <property type="component" value="Unassembled WGS sequence"/>
</dbReference>
<evidence type="ECO:0000256" key="12">
    <source>
        <dbReference type="ARBA" id="ARBA00023049"/>
    </source>
</evidence>
<evidence type="ECO:0000256" key="2">
    <source>
        <dbReference type="ARBA" id="ARBA00003091"/>
    </source>
</evidence>
<dbReference type="CDD" id="cd03860">
    <property type="entry name" value="M14_CP_A-B_like"/>
    <property type="match status" value="1"/>
</dbReference>
<feature type="active site" description="Proton donor/acceptor" evidence="14">
    <location>
        <position position="395"/>
    </location>
</feature>
<evidence type="ECO:0000313" key="18">
    <source>
        <dbReference type="Proteomes" id="UP000288168"/>
    </source>
</evidence>
<comment type="function">
    <text evidence="2">Extracellular metalloprotease that contributes to pathogenicity.</text>
</comment>
<dbReference type="STRING" id="1325734.A0A428PRL4"/>
<dbReference type="PANTHER" id="PTHR11705:SF143">
    <property type="entry name" value="SLL0236 PROTEIN"/>
    <property type="match status" value="1"/>
</dbReference>
<comment type="cofactor">
    <cofactor evidence="1">
        <name>Zn(2+)</name>
        <dbReference type="ChEBI" id="CHEBI:29105"/>
    </cofactor>
</comment>
<comment type="subcellular location">
    <subcellularLocation>
        <location evidence="3">Secreted</location>
    </subcellularLocation>
</comment>
<proteinExistence type="inferred from homology"/>
<keyword evidence="10" id="KW-0862">Zinc</keyword>
<evidence type="ECO:0000256" key="5">
    <source>
        <dbReference type="ARBA" id="ARBA00022525"/>
    </source>
</evidence>
<dbReference type="OrthoDB" id="3626597at2759"/>
<dbReference type="PANTHER" id="PTHR11705">
    <property type="entry name" value="PROTEASE FAMILY M14 CARBOXYPEPTIDASE A,B"/>
    <property type="match status" value="1"/>
</dbReference>
<feature type="signal peptide" evidence="15">
    <location>
        <begin position="1"/>
        <end position="20"/>
    </location>
</feature>
<keyword evidence="11" id="KW-0843">Virulence</keyword>
<dbReference type="SMART" id="SM00631">
    <property type="entry name" value="Zn_pept"/>
    <property type="match status" value="1"/>
</dbReference>
<comment type="similarity">
    <text evidence="4 14">Belongs to the peptidase M14 family.</text>
</comment>
<dbReference type="GO" id="GO:0006508">
    <property type="term" value="P:proteolysis"/>
    <property type="evidence" value="ECO:0007669"/>
    <property type="project" value="UniProtKB-KW"/>
</dbReference>
<dbReference type="PROSITE" id="PS00132">
    <property type="entry name" value="CARBOXYPEPT_ZN_1"/>
    <property type="match status" value="1"/>
</dbReference>
<dbReference type="Gene3D" id="3.40.630.10">
    <property type="entry name" value="Zn peptidases"/>
    <property type="match status" value="1"/>
</dbReference>
<evidence type="ECO:0000256" key="13">
    <source>
        <dbReference type="ARBA" id="ARBA00023145"/>
    </source>
</evidence>
<dbReference type="GO" id="GO:0008270">
    <property type="term" value="F:zinc ion binding"/>
    <property type="evidence" value="ECO:0007669"/>
    <property type="project" value="InterPro"/>
</dbReference>
<keyword evidence="9" id="KW-0378">Hydrolase</keyword>
<dbReference type="PROSITE" id="PS52035">
    <property type="entry name" value="PEPTIDASE_M14"/>
    <property type="match status" value="1"/>
</dbReference>
<name>A0A428PRL4_9HYPO</name>
<evidence type="ECO:0000256" key="3">
    <source>
        <dbReference type="ARBA" id="ARBA00004613"/>
    </source>
</evidence>
<dbReference type="EMBL" id="NKCI01000099">
    <property type="protein sequence ID" value="RSL55708.1"/>
    <property type="molecule type" value="Genomic_DNA"/>
</dbReference>
<evidence type="ECO:0000313" key="17">
    <source>
        <dbReference type="EMBL" id="RSL55708.1"/>
    </source>
</evidence>
<keyword evidence="12" id="KW-0482">Metalloprotease</keyword>
<evidence type="ECO:0000256" key="14">
    <source>
        <dbReference type="PROSITE-ProRule" id="PRU01379"/>
    </source>
</evidence>
<keyword evidence="7" id="KW-0479">Metal-binding</keyword>
<keyword evidence="13" id="KW-0865">Zymogen</keyword>
<evidence type="ECO:0000256" key="7">
    <source>
        <dbReference type="ARBA" id="ARBA00022723"/>
    </source>
</evidence>
<dbReference type="SUPFAM" id="SSF53187">
    <property type="entry name" value="Zn-dependent exopeptidases"/>
    <property type="match status" value="1"/>
</dbReference>
<keyword evidence="18" id="KW-1185">Reference proteome</keyword>
<dbReference type="InterPro" id="IPR057246">
    <property type="entry name" value="CARBOXYPEPT_ZN_1"/>
</dbReference>
<feature type="domain" description="Peptidase M14" evidence="16">
    <location>
        <begin position="128"/>
        <end position="431"/>
    </location>
</feature>
<feature type="chain" id="PRO_5019532824" description="Peptidase M14 domain-containing protein" evidence="15">
    <location>
        <begin position="21"/>
        <end position="431"/>
    </location>
</feature>
<dbReference type="Pfam" id="PF00246">
    <property type="entry name" value="Peptidase_M14"/>
    <property type="match status" value="1"/>
</dbReference>
<keyword evidence="6" id="KW-0645">Protease</keyword>
<reference evidence="17 18" key="1">
    <citation type="submission" date="2017-06" db="EMBL/GenBank/DDBJ databases">
        <title>Comparative genomic analysis of Ambrosia Fusariam Clade fungi.</title>
        <authorList>
            <person name="Stajich J.E."/>
            <person name="Carrillo J."/>
            <person name="Kijimoto T."/>
            <person name="Eskalen A."/>
            <person name="O'Donnell K."/>
            <person name="Kasson M."/>
        </authorList>
    </citation>
    <scope>NUCLEOTIDE SEQUENCE [LARGE SCALE GENOMIC DNA]</scope>
    <source>
        <strain evidence="17 18">NRRL62584</strain>
    </source>
</reference>
<evidence type="ECO:0000256" key="6">
    <source>
        <dbReference type="ARBA" id="ARBA00022670"/>
    </source>
</evidence>
<keyword evidence="8 15" id="KW-0732">Signal</keyword>
<dbReference type="AlphaFoldDB" id="A0A428PRL4"/>
<dbReference type="FunFam" id="3.40.630.10:FF:000165">
    <property type="entry name" value="Glucan 1,4-alpha-glucosidase, putative"/>
    <property type="match status" value="1"/>
</dbReference>
<evidence type="ECO:0000256" key="4">
    <source>
        <dbReference type="ARBA" id="ARBA00005988"/>
    </source>
</evidence>
<evidence type="ECO:0000256" key="1">
    <source>
        <dbReference type="ARBA" id="ARBA00001947"/>
    </source>
</evidence>
<dbReference type="PRINTS" id="PR00765">
    <property type="entry name" value="CRBOXYPTASEA"/>
</dbReference>
<evidence type="ECO:0000256" key="15">
    <source>
        <dbReference type="SAM" id="SignalP"/>
    </source>
</evidence>
<evidence type="ECO:0000256" key="8">
    <source>
        <dbReference type="ARBA" id="ARBA00022729"/>
    </source>
</evidence>